<keyword evidence="6" id="KW-0539">Nucleus</keyword>
<gene>
    <name evidence="8" type="ORF">DGYR_LOCUS12890</name>
</gene>
<dbReference type="Pfam" id="PF08517">
    <property type="entry name" value="AXH"/>
    <property type="match status" value="1"/>
</dbReference>
<dbReference type="OrthoDB" id="10000452at2759"/>
<dbReference type="GO" id="GO:0005634">
    <property type="term" value="C:nucleus"/>
    <property type="evidence" value="ECO:0007669"/>
    <property type="project" value="UniProtKB-SubCell"/>
</dbReference>
<dbReference type="InterPro" id="IPR043404">
    <property type="entry name" value="ATAXIN1-like"/>
</dbReference>
<dbReference type="PROSITE" id="PS51148">
    <property type="entry name" value="AXH"/>
    <property type="match status" value="1"/>
</dbReference>
<dbReference type="PANTHER" id="PTHR13392">
    <property type="entry name" value="ATAXIN 1"/>
    <property type="match status" value="1"/>
</dbReference>
<feature type="domain" description="AXH" evidence="7">
    <location>
        <begin position="72"/>
        <end position="203"/>
    </location>
</feature>
<evidence type="ECO:0000259" key="7">
    <source>
        <dbReference type="PROSITE" id="PS51148"/>
    </source>
</evidence>
<evidence type="ECO:0000313" key="9">
    <source>
        <dbReference type="Proteomes" id="UP000549394"/>
    </source>
</evidence>
<keyword evidence="4" id="KW-0238">DNA-binding</keyword>
<dbReference type="GO" id="GO:0006355">
    <property type="term" value="P:regulation of DNA-templated transcription"/>
    <property type="evidence" value="ECO:0007669"/>
    <property type="project" value="InterPro"/>
</dbReference>
<dbReference type="PANTHER" id="PTHR13392:SF13">
    <property type="entry name" value="AXH DOMAIN-CONTAINING PROTEIN"/>
    <property type="match status" value="1"/>
</dbReference>
<dbReference type="SMART" id="SM00536">
    <property type="entry name" value="AXH"/>
    <property type="match status" value="1"/>
</dbReference>
<dbReference type="InterPro" id="IPR036096">
    <property type="entry name" value="Ataxin_AXH_dom_sf"/>
</dbReference>
<organism evidence="8 9">
    <name type="scientific">Dimorphilus gyrociliatus</name>
    <dbReference type="NCBI Taxonomy" id="2664684"/>
    <lineage>
        <taxon>Eukaryota</taxon>
        <taxon>Metazoa</taxon>
        <taxon>Spiralia</taxon>
        <taxon>Lophotrochozoa</taxon>
        <taxon>Annelida</taxon>
        <taxon>Polychaeta</taxon>
        <taxon>Polychaeta incertae sedis</taxon>
        <taxon>Dinophilidae</taxon>
        <taxon>Dimorphilus</taxon>
    </lineage>
</organism>
<keyword evidence="3" id="KW-0805">Transcription regulation</keyword>
<evidence type="ECO:0000256" key="2">
    <source>
        <dbReference type="ARBA" id="ARBA00022491"/>
    </source>
</evidence>
<keyword evidence="5" id="KW-0804">Transcription</keyword>
<evidence type="ECO:0000256" key="6">
    <source>
        <dbReference type="ARBA" id="ARBA00023242"/>
    </source>
</evidence>
<comment type="caution">
    <text evidence="8">The sequence shown here is derived from an EMBL/GenBank/DDBJ whole genome shotgun (WGS) entry which is preliminary data.</text>
</comment>
<evidence type="ECO:0000256" key="5">
    <source>
        <dbReference type="ARBA" id="ARBA00023163"/>
    </source>
</evidence>
<dbReference type="GO" id="GO:0003677">
    <property type="term" value="F:DNA binding"/>
    <property type="evidence" value="ECO:0007669"/>
    <property type="project" value="UniProtKB-KW"/>
</dbReference>
<dbReference type="Proteomes" id="UP000549394">
    <property type="component" value="Unassembled WGS sequence"/>
</dbReference>
<evidence type="ECO:0000256" key="3">
    <source>
        <dbReference type="ARBA" id="ARBA00023015"/>
    </source>
</evidence>
<dbReference type="SUPFAM" id="SSF102031">
    <property type="entry name" value="AXH domain"/>
    <property type="match status" value="1"/>
</dbReference>
<proteinExistence type="predicted"/>
<reference evidence="8 9" key="1">
    <citation type="submission" date="2020-08" db="EMBL/GenBank/DDBJ databases">
        <authorList>
            <person name="Hejnol A."/>
        </authorList>
    </citation>
    <scope>NUCLEOTIDE SEQUENCE [LARGE SCALE GENOMIC DNA]</scope>
</reference>
<name>A0A7I8WBL6_9ANNE</name>
<keyword evidence="2" id="KW-0678">Repressor</keyword>
<comment type="subcellular location">
    <subcellularLocation>
        <location evidence="1">Nucleus</location>
    </subcellularLocation>
</comment>
<sequence>MLPTRTPDSHMRRNPDCHVTIPNYYLQTIVPPHFYNDLNLLGYVNPAHRRLDRPYPVPAHPPLNRNVHRPVQNDDSTDLYPAHFRKGSIIELADGSLTRVEDLREEDLRKSAELSNEFHLDTSTLLKIERVHQSNVIQLVFGVGKSMIEVRVLAAIEHPFFVLKKGWSSHDPQATLRRYGLLCDGLNIGDVCISLRPKDESLEEATVDVVGDNPA</sequence>
<dbReference type="EMBL" id="CAJFCJ010000027">
    <property type="protein sequence ID" value="CAD5125533.1"/>
    <property type="molecule type" value="Genomic_DNA"/>
</dbReference>
<accession>A0A7I8WBL6</accession>
<evidence type="ECO:0000256" key="1">
    <source>
        <dbReference type="ARBA" id="ARBA00004123"/>
    </source>
</evidence>
<keyword evidence="9" id="KW-1185">Reference proteome</keyword>
<dbReference type="InterPro" id="IPR003652">
    <property type="entry name" value="Ataxin_AXH_dom"/>
</dbReference>
<protein>
    <submittedName>
        <fullName evidence="8">DgyrCDS13741</fullName>
    </submittedName>
</protein>
<evidence type="ECO:0000313" key="8">
    <source>
        <dbReference type="EMBL" id="CAD5125533.1"/>
    </source>
</evidence>
<dbReference type="AlphaFoldDB" id="A0A7I8WBL6"/>
<dbReference type="GO" id="GO:0003723">
    <property type="term" value="F:RNA binding"/>
    <property type="evidence" value="ECO:0007669"/>
    <property type="project" value="InterPro"/>
</dbReference>
<evidence type="ECO:0000256" key="4">
    <source>
        <dbReference type="ARBA" id="ARBA00023125"/>
    </source>
</evidence>